<evidence type="ECO:0000313" key="1">
    <source>
        <dbReference type="EMBL" id="SEG20386.1"/>
    </source>
</evidence>
<dbReference type="Gene3D" id="3.30.2000.30">
    <property type="match status" value="1"/>
</dbReference>
<reference evidence="1 2" key="1">
    <citation type="submission" date="2016-10" db="EMBL/GenBank/DDBJ databases">
        <authorList>
            <person name="de Groot N.N."/>
        </authorList>
    </citation>
    <scope>NUCLEOTIDE SEQUENCE [LARGE SCALE GENOMIC DNA]</scope>
    <source>
        <strain evidence="1 2">DSM 22012</strain>
    </source>
</reference>
<gene>
    <name evidence="1" type="ORF">SAMN05444390_1011663</name>
</gene>
<dbReference type="RefSeq" id="WP_104002544.1">
    <property type="nucleotide sequence ID" value="NZ_FNVQ01000001.1"/>
</dbReference>
<name>A0A1H5YAB9_9GAMM</name>
<dbReference type="InterPro" id="IPR021508">
    <property type="entry name" value="Gp17-like"/>
</dbReference>
<organism evidence="1 2">
    <name type="scientific">Marinobacterium lutimaris</name>
    <dbReference type="NCBI Taxonomy" id="568106"/>
    <lineage>
        <taxon>Bacteria</taxon>
        <taxon>Pseudomonadati</taxon>
        <taxon>Pseudomonadota</taxon>
        <taxon>Gammaproteobacteria</taxon>
        <taxon>Oceanospirillales</taxon>
        <taxon>Oceanospirillaceae</taxon>
        <taxon>Marinobacterium</taxon>
    </lineage>
</organism>
<sequence length="118" mass="13232">MSMSGVKDRLRADAGVLALVSSANIYAGTLKERGNLPAITYFQPTSQPINTLRDGYTGYARRVITINAWAKNEQTAYNIRKAIIEAMKGYGNCFNDIPLHEDESNLYRYALDYAIRGY</sequence>
<protein>
    <recommendedName>
        <fullName evidence="3">DUF3168 domain-containing protein</fullName>
    </recommendedName>
</protein>
<accession>A0A1H5YAB9</accession>
<dbReference type="Proteomes" id="UP000236745">
    <property type="component" value="Unassembled WGS sequence"/>
</dbReference>
<dbReference type="InterPro" id="IPR053745">
    <property type="entry name" value="Viral_Tail_Comp_sf"/>
</dbReference>
<evidence type="ECO:0008006" key="3">
    <source>
        <dbReference type="Google" id="ProtNLM"/>
    </source>
</evidence>
<dbReference type="Pfam" id="PF11367">
    <property type="entry name" value="Tail_completion_gp17"/>
    <property type="match status" value="1"/>
</dbReference>
<evidence type="ECO:0000313" key="2">
    <source>
        <dbReference type="Proteomes" id="UP000236745"/>
    </source>
</evidence>
<dbReference type="EMBL" id="FNVQ01000001">
    <property type="protein sequence ID" value="SEG20386.1"/>
    <property type="molecule type" value="Genomic_DNA"/>
</dbReference>
<proteinExistence type="predicted"/>
<dbReference type="AlphaFoldDB" id="A0A1H5YAB9"/>
<keyword evidence="2" id="KW-1185">Reference proteome</keyword>